<dbReference type="EMBL" id="LT629762">
    <property type="protein sequence ID" value="SDT31235.1"/>
    <property type="molecule type" value="Genomic_DNA"/>
</dbReference>
<dbReference type="InterPro" id="IPR032710">
    <property type="entry name" value="NTF2-like_dom_sf"/>
</dbReference>
<protein>
    <submittedName>
        <fullName evidence="1">SnoaL-like polyketide cyclase</fullName>
    </submittedName>
</protein>
<dbReference type="Proteomes" id="UP000198481">
    <property type="component" value="Chromosome I"/>
</dbReference>
<proteinExistence type="predicted"/>
<dbReference type="SUPFAM" id="SSF54427">
    <property type="entry name" value="NTF2-like"/>
    <property type="match status" value="1"/>
</dbReference>
<dbReference type="Gene3D" id="3.10.450.50">
    <property type="match status" value="1"/>
</dbReference>
<dbReference type="STRING" id="1148509.SAMN05216222_3847"/>
<evidence type="ECO:0000313" key="1">
    <source>
        <dbReference type="EMBL" id="SDT31235.1"/>
    </source>
</evidence>
<dbReference type="RefSeq" id="WP_092278314.1">
    <property type="nucleotide sequence ID" value="NZ_LT629762.1"/>
</dbReference>
<reference evidence="1 2" key="1">
    <citation type="submission" date="2016-10" db="EMBL/GenBank/DDBJ databases">
        <authorList>
            <person name="de Groot N.N."/>
        </authorList>
    </citation>
    <scope>NUCLEOTIDE SEQUENCE [LARGE SCALE GENOMIC DNA]</scope>
    <source>
        <strain evidence="1 2">LMG 26867</strain>
    </source>
</reference>
<sequence length="140" mass="15958">MSTNLEVVRNYFKFCVDGKDVNRVTDYFADDVVVHRPECATPIMGVRLFKEALALNVTDRYESICTTFQKEIVAGDVVVVALKHQAKGSNTWHGFDVAGKDLEWTALTYFRFNADGKIIEEIVERNELFMAKQLGIIEYV</sequence>
<accession>A0A1H1ZBR9</accession>
<organism evidence="1 2">
    <name type="scientific">Pseudomonas prosekii</name>
    <dbReference type="NCBI Taxonomy" id="1148509"/>
    <lineage>
        <taxon>Bacteria</taxon>
        <taxon>Pseudomonadati</taxon>
        <taxon>Pseudomonadota</taxon>
        <taxon>Gammaproteobacteria</taxon>
        <taxon>Pseudomonadales</taxon>
        <taxon>Pseudomonadaceae</taxon>
        <taxon>Pseudomonas</taxon>
    </lineage>
</organism>
<evidence type="ECO:0000313" key="2">
    <source>
        <dbReference type="Proteomes" id="UP000198481"/>
    </source>
</evidence>
<dbReference type="Pfam" id="PF07366">
    <property type="entry name" value="SnoaL"/>
    <property type="match status" value="1"/>
</dbReference>
<name>A0A1H1ZBR9_9PSED</name>
<dbReference type="GO" id="GO:0030638">
    <property type="term" value="P:polyketide metabolic process"/>
    <property type="evidence" value="ECO:0007669"/>
    <property type="project" value="InterPro"/>
</dbReference>
<dbReference type="InterPro" id="IPR009959">
    <property type="entry name" value="Cyclase_SnoaL-like"/>
</dbReference>
<gene>
    <name evidence="1" type="ORF">SAMN05216222_3847</name>
</gene>
<dbReference type="AlphaFoldDB" id="A0A1H1ZBR9"/>